<dbReference type="InterPro" id="IPR011047">
    <property type="entry name" value="Quinoprotein_ADH-like_sf"/>
</dbReference>
<dbReference type="Pfam" id="PF24805">
    <property type="entry name" value="EIF3I"/>
    <property type="match status" value="1"/>
</dbReference>
<evidence type="ECO:0000256" key="4">
    <source>
        <dbReference type="ARBA" id="ARBA00022737"/>
    </source>
</evidence>
<evidence type="ECO:0000256" key="1">
    <source>
        <dbReference type="ARBA" id="ARBA00022490"/>
    </source>
</evidence>
<dbReference type="AlphaFoldDB" id="A0A8C9GS54"/>
<reference evidence="9" key="2">
    <citation type="submission" date="2025-09" db="UniProtKB">
        <authorList>
            <consortium name="Ensembl"/>
        </authorList>
    </citation>
    <scope>IDENTIFICATION</scope>
</reference>
<evidence type="ECO:0000256" key="2">
    <source>
        <dbReference type="ARBA" id="ARBA00022540"/>
    </source>
</evidence>
<evidence type="ECO:0000256" key="6">
    <source>
        <dbReference type="ARBA" id="ARBA00038394"/>
    </source>
</evidence>
<dbReference type="PROSITE" id="PS50082">
    <property type="entry name" value="WD_REPEATS_2"/>
    <property type="match status" value="2"/>
</dbReference>
<proteinExistence type="inferred from homology"/>
<dbReference type="GO" id="GO:0002183">
    <property type="term" value="P:cytoplasmic translational initiation"/>
    <property type="evidence" value="ECO:0007669"/>
    <property type="project" value="TreeGrafter"/>
</dbReference>
<reference evidence="9" key="1">
    <citation type="submission" date="2025-08" db="UniProtKB">
        <authorList>
            <consortium name="Ensembl"/>
        </authorList>
    </citation>
    <scope>IDENTIFICATION</scope>
</reference>
<dbReference type="Gene3D" id="2.130.10.10">
    <property type="entry name" value="YVTN repeat-like/Quinoprotein amine dehydrogenase"/>
    <property type="match status" value="1"/>
</dbReference>
<dbReference type="SMART" id="SM00320">
    <property type="entry name" value="WD40"/>
    <property type="match status" value="5"/>
</dbReference>
<keyword evidence="2" id="KW-0396">Initiation factor</keyword>
<dbReference type="GO" id="GO:0003743">
    <property type="term" value="F:translation initiation factor activity"/>
    <property type="evidence" value="ECO:0007669"/>
    <property type="project" value="UniProtKB-KW"/>
</dbReference>
<evidence type="ECO:0000256" key="7">
    <source>
        <dbReference type="ARBA" id="ARBA00040390"/>
    </source>
</evidence>
<comment type="similarity">
    <text evidence="6">Belongs to the WD repeat STRAP family.</text>
</comment>
<keyword evidence="4" id="KW-0677">Repeat</keyword>
<evidence type="ECO:0000256" key="3">
    <source>
        <dbReference type="ARBA" id="ARBA00022574"/>
    </source>
</evidence>
<dbReference type="InterPro" id="IPR015943">
    <property type="entry name" value="WD40/YVTN_repeat-like_dom_sf"/>
</dbReference>
<dbReference type="PANTHER" id="PTHR19877">
    <property type="entry name" value="EUKARYOTIC TRANSLATION INITIATION FACTOR 3 SUBUNIT I"/>
    <property type="match status" value="1"/>
</dbReference>
<dbReference type="InterPro" id="IPR001680">
    <property type="entry name" value="WD40_rpt"/>
</dbReference>
<dbReference type="Ensembl" id="ENSPTET00000012349.1">
    <property type="protein sequence ID" value="ENSPTEP00000008091.1"/>
    <property type="gene ID" value="ENSPTEG00000009206.1"/>
</dbReference>
<dbReference type="PANTHER" id="PTHR19877:SF1">
    <property type="entry name" value="EUKARYOTIC TRANSLATION INITIATION FACTOR 3 SUBUNIT I"/>
    <property type="match status" value="1"/>
</dbReference>
<dbReference type="SUPFAM" id="SSF50998">
    <property type="entry name" value="Quinoprotein alcohol dehydrogenase-like"/>
    <property type="match status" value="1"/>
</dbReference>
<evidence type="ECO:0000256" key="8">
    <source>
        <dbReference type="PROSITE-ProRule" id="PRU00221"/>
    </source>
</evidence>
<keyword evidence="3 8" id="KW-0853">WD repeat</keyword>
<feature type="repeat" description="WD" evidence="8">
    <location>
        <begin position="146"/>
        <end position="187"/>
    </location>
</feature>
<keyword evidence="5" id="KW-0648">Protein biosynthesis</keyword>
<keyword evidence="10" id="KW-1185">Reference proteome</keyword>
<dbReference type="GO" id="GO:0003723">
    <property type="term" value="F:RNA binding"/>
    <property type="evidence" value="ECO:0007669"/>
    <property type="project" value="TreeGrafter"/>
</dbReference>
<accession>A0A8C9GS54</accession>
<dbReference type="InterPro" id="IPR027525">
    <property type="entry name" value="eIF3i"/>
</dbReference>
<feature type="repeat" description="WD" evidence="8">
    <location>
        <begin position="250"/>
        <end position="281"/>
    </location>
</feature>
<dbReference type="Proteomes" id="UP000694416">
    <property type="component" value="Unplaced"/>
</dbReference>
<keyword evidence="1" id="KW-0963">Cytoplasm</keyword>
<sequence length="293" mass="32973">ILWRLSTGDQIGLYECTGAVYNSDVTYNSKNVCCSSAAHKVYIFDVNTGTVLKEFDESGPVRYVEFNKDPLNQNKLVVSIDKFAQGCNRAIKVYDWTDKSVIWEKEHESRCIQVSWCFFDKIIASSHENGEIIVWDATDGSEIKRFNAHTKEVTSLSFDKNRMIMLSCSSDGTAALRDTMNFDIINEYKTDRPLNTCDISPLFKNENTPKNHIILAGGQAAEYVTTTTSGEGKFQTLLYDIVHANELGSIKGHFGTVHSIKFLPHGDGFVSGGEDGFARIYHFDKDYFIGNYD</sequence>
<organism evidence="9 10">
    <name type="scientific">Piliocolobus tephrosceles</name>
    <name type="common">Ugandan red Colobus</name>
    <dbReference type="NCBI Taxonomy" id="591936"/>
    <lineage>
        <taxon>Eukaryota</taxon>
        <taxon>Metazoa</taxon>
        <taxon>Chordata</taxon>
        <taxon>Craniata</taxon>
        <taxon>Vertebrata</taxon>
        <taxon>Euteleostomi</taxon>
        <taxon>Mammalia</taxon>
        <taxon>Eutheria</taxon>
        <taxon>Euarchontoglires</taxon>
        <taxon>Primates</taxon>
        <taxon>Haplorrhini</taxon>
        <taxon>Catarrhini</taxon>
        <taxon>Cercopithecidae</taxon>
        <taxon>Colobinae</taxon>
        <taxon>Piliocolobus</taxon>
    </lineage>
</organism>
<evidence type="ECO:0000256" key="5">
    <source>
        <dbReference type="ARBA" id="ARBA00022917"/>
    </source>
</evidence>
<evidence type="ECO:0000313" key="10">
    <source>
        <dbReference type="Proteomes" id="UP000694416"/>
    </source>
</evidence>
<protein>
    <recommendedName>
        <fullName evidence="7">Serine-threonine kinase receptor-associated protein</fullName>
    </recommendedName>
</protein>
<evidence type="ECO:0000313" key="9">
    <source>
        <dbReference type="Ensembl" id="ENSPTEP00000008091.1"/>
    </source>
</evidence>
<name>A0A8C9GS54_9PRIM</name>
<dbReference type="GO" id="GO:0071541">
    <property type="term" value="C:eukaryotic translation initiation factor 3 complex, eIF3m"/>
    <property type="evidence" value="ECO:0007669"/>
    <property type="project" value="TreeGrafter"/>
</dbReference>